<comment type="catalytic activity">
    <reaction evidence="23 24">
        <text>3-dehydroquinate = 3-dehydroshikimate + H2O</text>
        <dbReference type="Rhea" id="RHEA:21096"/>
        <dbReference type="ChEBI" id="CHEBI:15377"/>
        <dbReference type="ChEBI" id="CHEBI:16630"/>
        <dbReference type="ChEBI" id="CHEBI:32364"/>
        <dbReference type="EC" id="4.2.1.10"/>
    </reaction>
</comment>
<gene>
    <name evidence="32" type="primary">Mo03357</name>
    <name evidence="32" type="ORF">E5Q_03357</name>
</gene>
<dbReference type="GO" id="GO:0003866">
    <property type="term" value="F:3-phosphoshikimate 1-carboxyvinyltransferase activity"/>
    <property type="evidence" value="ECO:0007669"/>
    <property type="project" value="UniProtKB-UniRule"/>
</dbReference>
<evidence type="ECO:0000256" key="7">
    <source>
        <dbReference type="ARBA" id="ARBA00022490"/>
    </source>
</evidence>
<keyword evidence="18 23" id="KW-0456">Lyase</keyword>
<evidence type="ECO:0000259" key="29">
    <source>
        <dbReference type="Pfam" id="PF08501"/>
    </source>
</evidence>
<feature type="binding site" evidence="23">
    <location>
        <begin position="911"/>
        <end position="918"/>
    </location>
    <ligand>
        <name>ATP</name>
        <dbReference type="ChEBI" id="CHEBI:30616"/>
    </ligand>
</feature>
<dbReference type="PROSITE" id="PS01128">
    <property type="entry name" value="SHIKIMATE_KINASE"/>
    <property type="match status" value="1"/>
</dbReference>
<evidence type="ECO:0000256" key="9">
    <source>
        <dbReference type="ARBA" id="ARBA00022679"/>
    </source>
</evidence>
<reference evidence="32 33" key="1">
    <citation type="journal article" date="2011" name="J. Gen. Appl. Microbiol.">
        <title>Draft genome sequencing of the enigmatic basidiomycete Mixia osmundae.</title>
        <authorList>
            <person name="Nishida H."/>
            <person name="Nagatsuka Y."/>
            <person name="Sugiyama J."/>
        </authorList>
    </citation>
    <scope>NUCLEOTIDE SEQUENCE [LARGE SCALE GENOMIC DNA]</scope>
    <source>
        <strain evidence="33">CBS 9802 / IAM 14324 / JCM 22182 / KY 12970</strain>
    </source>
</reference>
<dbReference type="OMA" id="SWANMSW"/>
<dbReference type="InterPro" id="IPR023000">
    <property type="entry name" value="Shikimate_kinase_CS"/>
</dbReference>
<keyword evidence="16 23" id="KW-0560">Oxidoreductase</keyword>
<dbReference type="SUPFAM" id="SSF52540">
    <property type="entry name" value="P-loop containing nucleoside triphosphate hydrolases"/>
    <property type="match status" value="1"/>
</dbReference>
<feature type="binding site" evidence="23">
    <location>
        <position position="166"/>
    </location>
    <ligand>
        <name>7-phospho-2-dehydro-3-deoxy-D-arabino-heptonate</name>
        <dbReference type="ChEBI" id="CHEBI:58394"/>
    </ligand>
</feature>
<dbReference type="EC" id="4.2.1.10" evidence="23"/>
<evidence type="ECO:0000256" key="24">
    <source>
        <dbReference type="PIRNR" id="PIRNR000514"/>
    </source>
</evidence>
<feature type="domain" description="3-dehydroquinate synthase C-terminal" evidence="31">
    <location>
        <begin position="211"/>
        <end position="383"/>
    </location>
</feature>
<dbReference type="InterPro" id="IPR001381">
    <property type="entry name" value="DHquinase_I"/>
</dbReference>
<feature type="active site" description="Schiff-base intermediate with substrate; for 3-dehydroquinate dehydratase activity" evidence="23">
    <location>
        <position position="1256"/>
    </location>
</feature>
<evidence type="ECO:0000256" key="4">
    <source>
        <dbReference type="ARBA" id="ARBA00006477"/>
    </source>
</evidence>
<evidence type="ECO:0000256" key="3">
    <source>
        <dbReference type="ARBA" id="ARBA00004842"/>
    </source>
</evidence>
<evidence type="ECO:0000259" key="28">
    <source>
        <dbReference type="Pfam" id="PF01761"/>
    </source>
</evidence>
<dbReference type="InParanoid" id="G7E1H6"/>
<comment type="caution">
    <text evidence="23">Lacks conserved residue(s) required for the propagation of feature annotation.</text>
</comment>
<dbReference type="GO" id="GO:0005524">
    <property type="term" value="F:ATP binding"/>
    <property type="evidence" value="ECO:0007669"/>
    <property type="project" value="UniProtKB-UniRule"/>
</dbReference>
<comment type="similarity">
    <text evidence="23 24">In the C-terminal section; belongs to the shikimate dehydrogenase family.</text>
</comment>
<keyword evidence="12 23" id="KW-0418">Kinase</keyword>
<feature type="binding site" evidence="23">
    <location>
        <position position="296"/>
    </location>
    <ligand>
        <name>Zn(2+)</name>
        <dbReference type="ChEBI" id="CHEBI:29105"/>
        <note>catalytic</note>
    </ligand>
</feature>
<feature type="active site" description="For EPSP synthase activity" evidence="23">
    <location>
        <position position="864"/>
    </location>
</feature>
<dbReference type="Pfam" id="PF00275">
    <property type="entry name" value="EPSP_synthase"/>
    <property type="match status" value="1"/>
</dbReference>
<feature type="binding site" evidence="23">
    <location>
        <position position="296"/>
    </location>
    <ligand>
        <name>7-phospho-2-dehydro-3-deoxy-D-arabino-heptonate</name>
        <dbReference type="ChEBI" id="CHEBI:58394"/>
    </ligand>
</feature>
<dbReference type="InterPro" id="IPR008289">
    <property type="entry name" value="Pentafunct_AroM"/>
</dbReference>
<dbReference type="NCBIfam" id="TIGR01357">
    <property type="entry name" value="aroB"/>
    <property type="match status" value="1"/>
</dbReference>
<dbReference type="InterPro" id="IPR013792">
    <property type="entry name" value="RNA3'P_cycl/enolpyr_Trfase_a/b"/>
</dbReference>
<dbReference type="GO" id="GO:0004765">
    <property type="term" value="F:shikimate kinase activity"/>
    <property type="evidence" value="ECO:0007669"/>
    <property type="project" value="UniProtKB-UniRule"/>
</dbReference>
<dbReference type="PIRSF" id="PIRSF000514">
    <property type="entry name" value="Pentafunct_AroM"/>
    <property type="match status" value="1"/>
</dbReference>
<dbReference type="Pfam" id="PF01761">
    <property type="entry name" value="DHQ_synthase"/>
    <property type="match status" value="1"/>
</dbReference>
<dbReference type="EC" id="1.1.1.25" evidence="23"/>
<comment type="similarity">
    <text evidence="23 24">In the 4th section; belongs to the type-I 3-dehydroquinase family.</text>
</comment>
<dbReference type="InterPro" id="IPR023193">
    <property type="entry name" value="EPSP_synthase_CS"/>
</dbReference>
<name>G7E1H6_MIXOS</name>
<dbReference type="eggNOG" id="KOG0692">
    <property type="taxonomic scope" value="Eukaryota"/>
</dbReference>
<dbReference type="GO" id="GO:0009423">
    <property type="term" value="P:chorismate biosynthetic process"/>
    <property type="evidence" value="ECO:0007669"/>
    <property type="project" value="UniProtKB-UniRule"/>
</dbReference>
<dbReference type="CDD" id="cd00464">
    <property type="entry name" value="SK"/>
    <property type="match status" value="1"/>
</dbReference>
<feature type="domain" description="Enolpyruvate transferase" evidence="26">
    <location>
        <begin position="435"/>
        <end position="876"/>
    </location>
</feature>
<protein>
    <recommendedName>
        <fullName evidence="23">Pentafunctional AROM polypeptide</fullName>
    </recommendedName>
    <domain>
        <recommendedName>
            <fullName evidence="23">3-dehydroquinate synthase</fullName>
            <shortName evidence="23">DHQS</shortName>
            <ecNumber evidence="23">4.2.3.4</ecNumber>
        </recommendedName>
    </domain>
    <domain>
        <recommendedName>
            <fullName evidence="23">3-phosphoshikimate 1-carboxyvinyltransferase</fullName>
            <ecNumber evidence="23">2.5.1.19</ecNumber>
        </recommendedName>
        <alternativeName>
            <fullName evidence="23">5-enolpyruvylshikimate-3-phosphate synthase</fullName>
            <shortName evidence="23">EPSP synthase</shortName>
            <shortName evidence="23">EPSPS</shortName>
        </alternativeName>
    </domain>
    <domain>
        <recommendedName>
            <fullName evidence="23">Shikimate kinase</fullName>
            <shortName evidence="23">SK</shortName>
            <ecNumber evidence="23">2.7.1.71</ecNumber>
        </recommendedName>
    </domain>
    <domain>
        <recommendedName>
            <fullName evidence="23">3-dehydroquinate dehydratase</fullName>
            <shortName evidence="23">3-dehydroquinase</shortName>
            <ecNumber evidence="23">4.2.1.10</ecNumber>
        </recommendedName>
    </domain>
    <domain>
        <recommendedName>
            <fullName evidence="23">Shikimate dehydrogenase</fullName>
            <ecNumber evidence="23">1.1.1.25</ecNumber>
        </recommendedName>
    </domain>
</protein>
<organism evidence="32 33">
    <name type="scientific">Mixia osmundae (strain CBS 9802 / IAM 14324 / JCM 22182 / KY 12970)</name>
    <dbReference type="NCBI Taxonomy" id="764103"/>
    <lineage>
        <taxon>Eukaryota</taxon>
        <taxon>Fungi</taxon>
        <taxon>Dikarya</taxon>
        <taxon>Basidiomycota</taxon>
        <taxon>Pucciniomycotina</taxon>
        <taxon>Mixiomycetes</taxon>
        <taxon>Mixiales</taxon>
        <taxon>Mixiaceae</taxon>
        <taxon>Mixia</taxon>
    </lineage>
</organism>
<evidence type="ECO:0000259" key="30">
    <source>
        <dbReference type="Pfam" id="PF18317"/>
    </source>
</evidence>
<keyword evidence="9 23" id="KW-0808">Transferase</keyword>
<keyword evidence="25" id="KW-1133">Transmembrane helix</keyword>
<comment type="subunit">
    <text evidence="23 24">Homodimer.</text>
</comment>
<dbReference type="InterPro" id="IPR016037">
    <property type="entry name" value="DHQ_synth_AroB"/>
</dbReference>
<comment type="catalytic activity">
    <reaction evidence="21 23 24">
        <text>shikimate + ATP = 3-phosphoshikimate + ADP + H(+)</text>
        <dbReference type="Rhea" id="RHEA:13121"/>
        <dbReference type="ChEBI" id="CHEBI:15378"/>
        <dbReference type="ChEBI" id="CHEBI:30616"/>
        <dbReference type="ChEBI" id="CHEBI:36208"/>
        <dbReference type="ChEBI" id="CHEBI:145989"/>
        <dbReference type="ChEBI" id="CHEBI:456216"/>
        <dbReference type="EC" id="2.7.1.71"/>
    </reaction>
</comment>
<evidence type="ECO:0000256" key="11">
    <source>
        <dbReference type="ARBA" id="ARBA00022741"/>
    </source>
</evidence>
<dbReference type="HAMAP" id="MF_00109">
    <property type="entry name" value="Shikimate_kinase"/>
    <property type="match status" value="1"/>
</dbReference>
<dbReference type="GO" id="GO:0003856">
    <property type="term" value="F:3-dehydroquinate synthase activity"/>
    <property type="evidence" value="ECO:0007669"/>
    <property type="project" value="UniProtKB-UniRule"/>
</dbReference>
<comment type="similarity">
    <text evidence="24">In the N-terminal section; belongs to the dehydroquinate synthase family.</text>
</comment>
<dbReference type="InterPro" id="IPR030960">
    <property type="entry name" value="DHQS/DOIS_N"/>
</dbReference>
<evidence type="ECO:0000256" key="25">
    <source>
        <dbReference type="SAM" id="Phobius"/>
    </source>
</evidence>
<dbReference type="GO" id="GO:0009073">
    <property type="term" value="P:aromatic amino acid family biosynthetic process"/>
    <property type="evidence" value="ECO:0007669"/>
    <property type="project" value="UniProtKB-UniRule"/>
</dbReference>
<dbReference type="SUPFAM" id="SSF51735">
    <property type="entry name" value="NAD(P)-binding Rossmann-fold domains"/>
    <property type="match status" value="1"/>
</dbReference>
<dbReference type="EC" id="4.2.3.4" evidence="23"/>
<evidence type="ECO:0000256" key="19">
    <source>
        <dbReference type="ARBA" id="ARBA00023268"/>
    </source>
</evidence>
<feature type="binding site" evidence="23">
    <location>
        <position position="275"/>
    </location>
    <ligand>
        <name>7-phospho-2-dehydro-3-deoxy-D-arabino-heptonate</name>
        <dbReference type="ChEBI" id="CHEBI:58394"/>
    </ligand>
</feature>
<dbReference type="PANTHER" id="PTHR21090:SF5">
    <property type="entry name" value="PENTAFUNCTIONAL AROM POLYPEPTIDE"/>
    <property type="match status" value="1"/>
</dbReference>
<comment type="similarity">
    <text evidence="23 24">In the 3rd section; belongs to the shikimate kinase family.</text>
</comment>
<keyword evidence="10 23" id="KW-0479">Metal-binding</keyword>
<feature type="transmembrane region" description="Helical" evidence="25">
    <location>
        <begin position="128"/>
        <end position="149"/>
    </location>
</feature>
<dbReference type="GO" id="GO:0004764">
    <property type="term" value="F:shikimate 3-dehydrogenase (NADP+) activity"/>
    <property type="evidence" value="ECO:0007669"/>
    <property type="project" value="UniProtKB-UniRule"/>
</dbReference>
<dbReference type="Pfam" id="PF08501">
    <property type="entry name" value="Shikimate_dh_N"/>
    <property type="match status" value="1"/>
</dbReference>
<dbReference type="SUPFAM" id="SSF56796">
    <property type="entry name" value="Dehydroquinate synthase-like"/>
    <property type="match status" value="1"/>
</dbReference>
<comment type="subcellular location">
    <subcellularLocation>
        <location evidence="1 23 24">Cytoplasm</location>
    </subcellularLocation>
</comment>
<dbReference type="InterPro" id="IPR036291">
    <property type="entry name" value="NAD(P)-bd_dom_sf"/>
</dbReference>
<dbReference type="PANTHER" id="PTHR21090">
    <property type="entry name" value="AROM/DEHYDROQUINATE SYNTHASE"/>
    <property type="match status" value="1"/>
</dbReference>
<feature type="active site" description="Proton acceptor; for 3-dehydroquinate dehydratase activity" evidence="23">
    <location>
        <position position="1228"/>
    </location>
</feature>
<dbReference type="CDD" id="cd01556">
    <property type="entry name" value="EPSP_synthase"/>
    <property type="match status" value="1"/>
</dbReference>
<comment type="caution">
    <text evidence="32">The sequence shown here is derived from an EMBL/GenBank/DDBJ whole genome shotgun (WGS) entry which is preliminary data.</text>
</comment>
<sequence length="1608" mass="171551">MADVEHISILGADSIRIGFHLADYIAKTVTEGLPSSNYVLITDTSLAPLYLGPLKRAFVEQSPSGSQINGTRSPEPVHHPGASTVCALGTDKRFLTYVIPPGEVSKSRQTKADIEDFLLSQRCTRDTVILALGGGVVGDLVGFVAATFMRGLRFCQIPTSLLAMVDSSVGGKTAIDTPLGKNLVGAFHQPSYIFIDLAYLETLPTREFANGMAEVVKTAAIWSADEFESLESGVEQVIAAAQSSSQASQRGRTASTRSIQQQRLLSIVKGSIAVKSHIVTVDEKETGLRNLVNFGHTIGHAIEAVMTPDILHGECVSVGMILEAEVARALGHLGNADIGRLKRCLAAYGLPTTLSDALIVGCAKSADLNTARLLDVMSVDKKNAGKGKKVVLLTTLGRCLEERATVVSDSVISRVLASSVLVSPLALERCKQHVTLTTPGSKSISNRALLLAGLAEGTCEIKNLLHSDDTQVMMTALVQLGGASFTWRDGGETLVVTGNGGSLHPPADGKEIYLGNAGTAARFVTTVCTLAQGNLRSTITGNTRMKQRPIGPLVEALRSNGSDITYQESEGCLPLQIGTNGLRGGHIALSASISSQYVSSILLSAPYAAQPVTLELIGGTVISQPYIDMTIAMMSDFGIVVERLLDSVTRMPTNTYRIPQGRYTAPVSYVVESDASSATYPLAVAAITGTTCTVQGIGATSLQGDARFARDVLEPMGCNVKQTDQSTTVTGPPPGRLRALPQIDMEPMTDAFLTAAVLAAVAVLPSDRGQVESGQPNNSTRIHGIANQRVKECDRIAAMREQLAKFGVECQELSDGIEVFGVSLSELKAGARVHCYDDHRVAMAFSVLASLPGGRGAIIDERRCVEKTWPGWWDDLTSKLGVQVSGYECAPVQSSSFGPTHPPDATILLTGMRGAGKSRLGRLAALMLSRKFIDADHFFEAKRATTVKTFVAEHGWDSFRTAELQDLQELCESHAMGHVIALGGGIVETAEGRRALRTYAASKGPVVQVSRGIDEISAYLAADPTRPAYGESVEAVFARRSPWYNECSSWDYFSSPSITLRSKPNDVTIQSSDPEIERFFNFVTGNDSNHVHLKDRRSYFLSLTFPDVTPALAVIDTLTVGVDAIELRVDLLTGSQAPSKPFVPSTKYVSLQLAQLRRHTSLPIIFTVRTVSQGGFFPDDAQEAYFDLLTLAVRQACEYVDLEMQWPTGALSKFVRAKQSSLILASFHDWSGVHKWKSTAIDAAYARASLYGDVVKIVLKAQSMTDNSEMLSFRAAHASGKPLLTVNMGTVGQLSRILNPVLSPVTHPALPAAAAPGQLAVYQIQQALSLIGQISVKRFALLGQPISASKSPLLHNTGFAALGLPHTYGLLETAEVDESVRDFVRSSDFGGASVTIPHKTAIIALCDEVSEAVRIIGACNTLVPVQRGSQIILRGENTDFRGIVSIIAAEQLAITADSHALVIGAGGTARAAVYALHQAGFARILLYNRTIANAQVVARSLAPAIKVDIIDSLQSAGQPQAIVSTVPGSSSIEISSSLFRPGGGIAIDMAYTPRETALLKAAQTFPDWRAVPGIEVLLAQGYEQFRLWTGFTAPACLIAPTVLSAYDA</sequence>
<feature type="domain" description="Shikimate dehydrogenase substrate binding N-terminal" evidence="29">
    <location>
        <begin position="1341"/>
        <end position="1422"/>
    </location>
</feature>
<dbReference type="SUPFAM" id="SSF55205">
    <property type="entry name" value="EPT/RTPC-like"/>
    <property type="match status" value="1"/>
</dbReference>
<comment type="pathway">
    <text evidence="2 23 24">Metabolic intermediate biosynthesis; chorismate biosynthesis; chorismate from D-erythrose 4-phosphate and phosphoenolpyruvate: step 6/7.</text>
</comment>
<dbReference type="InterPro" id="IPR006264">
    <property type="entry name" value="EPSP_synthase"/>
</dbReference>
<dbReference type="FunFam" id="3.65.10.10:FF:000007">
    <property type="entry name" value="Pentafunctional AROM polypeptide"/>
    <property type="match status" value="1"/>
</dbReference>
<evidence type="ECO:0000256" key="22">
    <source>
        <dbReference type="ARBA" id="ARBA00054455"/>
    </source>
</evidence>
<keyword evidence="13 23" id="KW-0862">Zinc</keyword>
<dbReference type="PRINTS" id="PR01100">
    <property type="entry name" value="SHIKIMTKNASE"/>
</dbReference>
<feature type="binding site" evidence="23">
    <location>
        <position position="182"/>
    </location>
    <ligand>
        <name>7-phospho-2-dehydro-3-deoxy-D-arabino-heptonate</name>
        <dbReference type="ChEBI" id="CHEBI:58394"/>
    </ligand>
</feature>
<evidence type="ECO:0000256" key="5">
    <source>
        <dbReference type="ARBA" id="ARBA00009349"/>
    </source>
</evidence>
<dbReference type="InterPro" id="IPR046346">
    <property type="entry name" value="Aminoacid_DH-like_N_sf"/>
</dbReference>
<dbReference type="SUPFAM" id="SSF53223">
    <property type="entry name" value="Aminoacid dehydrogenase-like, N-terminal domain"/>
    <property type="match status" value="1"/>
</dbReference>
<dbReference type="InterPro" id="IPR010110">
    <property type="entry name" value="Shikimate_DH_AroM-type"/>
</dbReference>
<dbReference type="InterPro" id="IPR031322">
    <property type="entry name" value="Shikimate/glucono_kinase"/>
</dbReference>
<evidence type="ECO:0000256" key="13">
    <source>
        <dbReference type="ARBA" id="ARBA00022833"/>
    </source>
</evidence>
<evidence type="ECO:0000313" key="33">
    <source>
        <dbReference type="Proteomes" id="UP000009131"/>
    </source>
</evidence>
<dbReference type="UniPathway" id="UPA00053">
    <property type="reaction ID" value="UER00085"/>
</dbReference>
<feature type="domain" description="SDH C-terminal" evidence="30">
    <location>
        <begin position="1573"/>
        <end position="1595"/>
    </location>
</feature>
<feature type="binding site" evidence="23">
    <location>
        <position position="172"/>
    </location>
    <ligand>
        <name>7-phospho-2-dehydro-3-deoxy-D-arabino-heptonate</name>
        <dbReference type="ChEBI" id="CHEBI:58394"/>
    </ligand>
</feature>
<dbReference type="Gene3D" id="3.40.50.300">
    <property type="entry name" value="P-loop containing nucleotide triphosphate hydrolases"/>
    <property type="match status" value="1"/>
</dbReference>
<dbReference type="GO" id="GO:0003855">
    <property type="term" value="F:3-dehydroquinate dehydratase activity"/>
    <property type="evidence" value="ECO:0007669"/>
    <property type="project" value="UniProtKB-UniRule"/>
</dbReference>
<dbReference type="PROSITE" id="PS00885">
    <property type="entry name" value="EPSP_SYNTHASE_2"/>
    <property type="match status" value="1"/>
</dbReference>
<comment type="function">
    <text evidence="22 23 24">The AROM polypeptide catalyzes 5 consecutive enzymatic reactions in prechorismate polyaromatic amino acid biosynthesis.</text>
</comment>
<comment type="pathway">
    <text evidence="23 24">Metabolic intermediate biosynthesis; chorismate biosynthesis; chorismate from D-erythrose 4-phosphate and phosphoenolpyruvate: step 2/7.</text>
</comment>
<evidence type="ECO:0000256" key="16">
    <source>
        <dbReference type="ARBA" id="ARBA00023002"/>
    </source>
</evidence>
<feature type="binding site" evidence="23">
    <location>
        <begin position="134"/>
        <end position="136"/>
    </location>
    <ligand>
        <name>NAD(+)</name>
        <dbReference type="ChEBI" id="CHEBI:57540"/>
    </ligand>
</feature>
<evidence type="ECO:0000256" key="23">
    <source>
        <dbReference type="HAMAP-Rule" id="MF_03143"/>
    </source>
</evidence>
<comment type="similarity">
    <text evidence="23 24">In the 2nd section; belongs to the EPSP synthase family.</text>
</comment>
<evidence type="ECO:0000256" key="14">
    <source>
        <dbReference type="ARBA" id="ARBA00022840"/>
    </source>
</evidence>
<keyword evidence="8 23" id="KW-0028">Amino-acid biosynthesis</keyword>
<evidence type="ECO:0000256" key="15">
    <source>
        <dbReference type="ARBA" id="ARBA00022857"/>
    </source>
</evidence>
<proteinExistence type="inferred from homology"/>
<comment type="catalytic activity">
    <reaction evidence="23 24">
        <text>7-phospho-2-dehydro-3-deoxy-D-arabino-heptonate = 3-dehydroquinate + phosphate</text>
        <dbReference type="Rhea" id="RHEA:21968"/>
        <dbReference type="ChEBI" id="CHEBI:32364"/>
        <dbReference type="ChEBI" id="CHEBI:43474"/>
        <dbReference type="ChEBI" id="CHEBI:58394"/>
        <dbReference type="EC" id="4.2.3.4"/>
    </reaction>
</comment>
<evidence type="ECO:0000256" key="20">
    <source>
        <dbReference type="ARBA" id="ARBA00044633"/>
    </source>
</evidence>
<dbReference type="EC" id="2.5.1.19" evidence="23"/>
<evidence type="ECO:0000259" key="26">
    <source>
        <dbReference type="Pfam" id="PF00275"/>
    </source>
</evidence>
<dbReference type="InterPro" id="IPR056179">
    <property type="entry name" value="DHQS_C"/>
</dbReference>
<evidence type="ECO:0000256" key="6">
    <source>
        <dbReference type="ARBA" id="ARBA00009948"/>
    </source>
</evidence>
<feature type="binding site" evidence="23">
    <location>
        <position position="139"/>
    </location>
    <ligand>
        <name>NAD(+)</name>
        <dbReference type="ChEBI" id="CHEBI:57540"/>
    </ligand>
</feature>
<dbReference type="InterPro" id="IPR001986">
    <property type="entry name" value="Enolpyruvate_Tfrase_dom"/>
</dbReference>
<feature type="binding site" evidence="23">
    <location>
        <position position="181"/>
    </location>
    <ligand>
        <name>NAD(+)</name>
        <dbReference type="ChEBI" id="CHEBI:57540"/>
    </ligand>
</feature>
<keyword evidence="7 23" id="KW-0963">Cytoplasm</keyword>
<dbReference type="Pfam" id="PF01487">
    <property type="entry name" value="DHquinase_I"/>
    <property type="match status" value="1"/>
</dbReference>
<dbReference type="HAMAP" id="MF_03143">
    <property type="entry name" value="Pentafunct_AroM"/>
    <property type="match status" value="1"/>
</dbReference>
<feature type="binding site" evidence="23">
    <location>
        <position position="381"/>
    </location>
    <ligand>
        <name>7-phospho-2-dehydro-3-deoxy-D-arabino-heptonate</name>
        <dbReference type="ChEBI" id="CHEBI:58394"/>
    </ligand>
</feature>
<dbReference type="CDD" id="cd08195">
    <property type="entry name" value="DHQS"/>
    <property type="match status" value="1"/>
</dbReference>
<dbReference type="CDD" id="cd01065">
    <property type="entry name" value="NAD_bind_Shikimate_DH"/>
    <property type="match status" value="1"/>
</dbReference>
<dbReference type="CDD" id="cd00502">
    <property type="entry name" value="DHQase_I"/>
    <property type="match status" value="1"/>
</dbReference>
<evidence type="ECO:0000256" key="1">
    <source>
        <dbReference type="ARBA" id="ARBA00004496"/>
    </source>
</evidence>
<comment type="cofactor">
    <cofactor evidence="23 24">
        <name>Zn(2+)</name>
        <dbReference type="ChEBI" id="CHEBI:29105"/>
    </cofactor>
    <text evidence="23 24">Binds 2 Zn(2+) ions per subunit.</text>
</comment>
<dbReference type="Gene3D" id="1.20.1090.10">
    <property type="entry name" value="Dehydroquinate synthase-like - alpha domain"/>
    <property type="match status" value="1"/>
</dbReference>
<dbReference type="Gene3D" id="3.40.50.1970">
    <property type="match status" value="1"/>
</dbReference>
<dbReference type="NCBIfam" id="TIGR01356">
    <property type="entry name" value="aroA"/>
    <property type="match status" value="1"/>
</dbReference>
<dbReference type="GO" id="GO:0008652">
    <property type="term" value="P:amino acid biosynthetic process"/>
    <property type="evidence" value="ECO:0007669"/>
    <property type="project" value="UniProtKB-KW"/>
</dbReference>
<evidence type="ECO:0000256" key="8">
    <source>
        <dbReference type="ARBA" id="ARBA00022605"/>
    </source>
</evidence>
<dbReference type="HOGENOM" id="CLU_001201_1_2_1"/>
<evidence type="ECO:0000259" key="31">
    <source>
        <dbReference type="Pfam" id="PF24621"/>
    </source>
</evidence>
<keyword evidence="14 23" id="KW-0067">ATP-binding</keyword>
<keyword evidence="11 23" id="KW-0547">Nucleotide-binding</keyword>
<evidence type="ECO:0000256" key="10">
    <source>
        <dbReference type="ARBA" id="ARBA00022723"/>
    </source>
</evidence>
<feature type="binding site" evidence="23">
    <location>
        <position position="312"/>
    </location>
    <ligand>
        <name>7-phospho-2-dehydro-3-deoxy-D-arabino-heptonate</name>
        <dbReference type="ChEBI" id="CHEBI:58394"/>
    </ligand>
</feature>
<reference evidence="32 33" key="2">
    <citation type="journal article" date="2012" name="Open Biol.">
        <title>Characteristics of nucleosomes and linker DNA regions on the genome of the basidiomycete Mixia osmundae revealed by mono- and dinucleosome mapping.</title>
        <authorList>
            <person name="Nishida H."/>
            <person name="Kondo S."/>
            <person name="Matsumoto T."/>
            <person name="Suzuki Y."/>
            <person name="Yoshikawa H."/>
            <person name="Taylor T.D."/>
            <person name="Sugiyama J."/>
        </authorList>
    </citation>
    <scope>NUCLEOTIDE SEQUENCE [LARGE SCALE GENOMIC DNA]</scope>
    <source>
        <strain evidence="33">CBS 9802 / IAM 14324 / JCM 22182 / KY 12970</strain>
    </source>
</reference>
<feature type="binding site" evidence="23">
    <location>
        <begin position="159"/>
        <end position="160"/>
    </location>
    <ligand>
        <name>NAD(+)</name>
        <dbReference type="ChEBI" id="CHEBI:57540"/>
    </ligand>
</feature>
<feature type="domain" description="3-dehydroquinate synthase N-terminal" evidence="28">
    <location>
        <begin position="97"/>
        <end position="209"/>
    </location>
</feature>
<evidence type="ECO:0000256" key="2">
    <source>
        <dbReference type="ARBA" id="ARBA00004811"/>
    </source>
</evidence>
<dbReference type="Pfam" id="PF01488">
    <property type="entry name" value="Shikimate_DH"/>
    <property type="match status" value="1"/>
</dbReference>
<keyword evidence="17 23" id="KW-0057">Aromatic amino acid biosynthesis</keyword>
<dbReference type="InterPro" id="IPR006151">
    <property type="entry name" value="Shikm_DH/Glu-tRNA_Rdtase"/>
</dbReference>
<dbReference type="EC" id="2.7.1.71" evidence="23"/>
<dbReference type="OrthoDB" id="197068at2759"/>
<comment type="similarity">
    <text evidence="4">In the 2nd section; belongs to the type-I 3-dehydroquinase family.</text>
</comment>
<dbReference type="HAMAP" id="MF_00210">
    <property type="entry name" value="EPSP_synth"/>
    <property type="match status" value="1"/>
</dbReference>
<dbReference type="InterPro" id="IPR013785">
    <property type="entry name" value="Aldolase_TIM"/>
</dbReference>
<keyword evidence="15 23" id="KW-0521">NADP</keyword>
<dbReference type="RefSeq" id="XP_014565211.1">
    <property type="nucleotide sequence ID" value="XM_014709725.1"/>
</dbReference>
<comment type="pathway">
    <text evidence="3 23 24">Metabolic intermediate biosynthesis; chorismate biosynthesis; chorismate from D-erythrose 4-phosphate and phosphoenolpyruvate: step 5/7.</text>
</comment>
<dbReference type="GO" id="GO:0005737">
    <property type="term" value="C:cytoplasm"/>
    <property type="evidence" value="ECO:0007669"/>
    <property type="project" value="UniProtKB-SubCell"/>
</dbReference>
<dbReference type="InterPro" id="IPR041121">
    <property type="entry name" value="SDH_C"/>
</dbReference>
<dbReference type="FunFam" id="3.40.50.300:FF:001256">
    <property type="entry name" value="Pentafunctional AROM polypeptide"/>
    <property type="match status" value="1"/>
</dbReference>
<dbReference type="InterPro" id="IPR027417">
    <property type="entry name" value="P-loop_NTPase"/>
</dbReference>
<feature type="region of interest" description="3-dehydroquinase" evidence="23">
    <location>
        <begin position="1103"/>
        <end position="1323"/>
    </location>
</feature>
<comment type="catalytic activity">
    <reaction evidence="23 24">
        <text>shikimate + NADP(+) = 3-dehydroshikimate + NADPH + H(+)</text>
        <dbReference type="Rhea" id="RHEA:17737"/>
        <dbReference type="ChEBI" id="CHEBI:15378"/>
        <dbReference type="ChEBI" id="CHEBI:16630"/>
        <dbReference type="ChEBI" id="CHEBI:36208"/>
        <dbReference type="ChEBI" id="CHEBI:57783"/>
        <dbReference type="ChEBI" id="CHEBI:58349"/>
        <dbReference type="EC" id="1.1.1.25"/>
    </reaction>
</comment>
<feature type="binding site" evidence="23">
    <location>
        <position position="150"/>
    </location>
    <ligand>
        <name>7-phospho-2-dehydro-3-deoxy-D-arabino-heptonate</name>
        <dbReference type="ChEBI" id="CHEBI:58394"/>
    </ligand>
</feature>
<dbReference type="GO" id="GO:0046872">
    <property type="term" value="F:metal ion binding"/>
    <property type="evidence" value="ECO:0007669"/>
    <property type="project" value="UniProtKB-UniRule"/>
</dbReference>
<dbReference type="Pfam" id="PF18317">
    <property type="entry name" value="SDH_C"/>
    <property type="match status" value="1"/>
</dbReference>
<comment type="pathway">
    <text evidence="23 24">Metabolic intermediate biosynthesis; chorismate biosynthesis; chorismate from D-erythrose 4-phosphate and phosphoenolpyruvate: step 3/7.</text>
</comment>
<dbReference type="Gene3D" id="3.20.20.70">
    <property type="entry name" value="Aldolase class I"/>
    <property type="match status" value="1"/>
</dbReference>
<feature type="active site" description="Proton acceptor; for 3-dehydroquinate synthase activity" evidence="23">
    <location>
        <position position="300"/>
    </location>
</feature>
<feature type="binding site" evidence="23">
    <location>
        <begin position="103"/>
        <end position="106"/>
    </location>
    <ligand>
        <name>NAD(+)</name>
        <dbReference type="ChEBI" id="CHEBI:57540"/>
    </ligand>
</feature>
<keyword evidence="25" id="KW-0472">Membrane</keyword>
<dbReference type="STRING" id="764103.G7E1H6"/>
<evidence type="ECO:0000313" key="32">
    <source>
        <dbReference type="EMBL" id="GAA96686.1"/>
    </source>
</evidence>
<dbReference type="InterPro" id="IPR036968">
    <property type="entry name" value="Enolpyruvate_Tfrase_sf"/>
</dbReference>
<evidence type="ECO:0000259" key="27">
    <source>
        <dbReference type="Pfam" id="PF01488"/>
    </source>
</evidence>
<feature type="binding site" evidence="23">
    <location>
        <position position="210"/>
    </location>
    <ligand>
        <name>NAD(+)</name>
        <dbReference type="ChEBI" id="CHEBI:57540"/>
    </ligand>
</feature>
<comment type="similarity">
    <text evidence="5">In the N-terminal section; belongs to the shikimate kinase family.</text>
</comment>
<dbReference type="Pfam" id="PF01202">
    <property type="entry name" value="SKI"/>
    <property type="match status" value="1"/>
</dbReference>
<evidence type="ECO:0000256" key="18">
    <source>
        <dbReference type="ARBA" id="ARBA00023239"/>
    </source>
</evidence>
<keyword evidence="19 23" id="KW-0511">Multifunctional enzyme</keyword>
<dbReference type="Pfam" id="PF24621">
    <property type="entry name" value="DHQS_C"/>
    <property type="match status" value="1"/>
</dbReference>
<comment type="catalytic activity">
    <reaction evidence="20">
        <text>3-phosphoshikimate + phosphoenolpyruvate = 5-O-(1-carboxyvinyl)-3-phosphoshikimate + phosphate</text>
        <dbReference type="Rhea" id="RHEA:21256"/>
        <dbReference type="ChEBI" id="CHEBI:43474"/>
        <dbReference type="ChEBI" id="CHEBI:57701"/>
        <dbReference type="ChEBI" id="CHEBI:58702"/>
        <dbReference type="ChEBI" id="CHEBI:145989"/>
        <dbReference type="EC" id="2.5.1.19"/>
    </reaction>
    <physiologicalReaction direction="left-to-right" evidence="20">
        <dbReference type="Rhea" id="RHEA:21257"/>
    </physiologicalReaction>
</comment>
<comment type="pathway">
    <text evidence="23 24">Metabolic intermediate biosynthesis; chorismate biosynthesis; chorismate from D-erythrose 4-phosphate and phosphoenolpyruvate: step 4/7.</text>
</comment>
<dbReference type="NCBIfam" id="TIGR01093">
    <property type="entry name" value="aroD"/>
    <property type="match status" value="1"/>
</dbReference>
<feature type="region of interest" description="Shikimate dehydrogenase" evidence="23">
    <location>
        <begin position="1336"/>
        <end position="1608"/>
    </location>
</feature>
<dbReference type="PROSITE" id="PS00104">
    <property type="entry name" value="EPSP_SYNTHASE_1"/>
    <property type="match status" value="1"/>
</dbReference>
<dbReference type="FunCoup" id="G7E1H6">
    <property type="interactions" value="90"/>
</dbReference>
<dbReference type="Gene3D" id="3.40.50.10860">
    <property type="entry name" value="Leucine Dehydrogenase, chain A, domain 1"/>
    <property type="match status" value="1"/>
</dbReference>
<feature type="binding site" evidence="23">
    <location>
        <begin position="199"/>
        <end position="202"/>
    </location>
    <ligand>
        <name>NAD(+)</name>
        <dbReference type="ChEBI" id="CHEBI:57540"/>
    </ligand>
</feature>
<feature type="region of interest" description="3-dehydroquinate synthase" evidence="23">
    <location>
        <begin position="1"/>
        <end position="409"/>
    </location>
</feature>
<feature type="domain" description="Quinate/shikimate 5-dehydrogenase/glutamyl-tRNA reductase" evidence="27">
    <location>
        <begin position="1449"/>
        <end position="1524"/>
    </location>
</feature>
<feature type="active site" description="Proton acceptor; for 3-dehydroquinate synthase activity" evidence="23">
    <location>
        <position position="285"/>
    </location>
</feature>
<feature type="binding site" evidence="23">
    <location>
        <begin position="214"/>
        <end position="217"/>
    </location>
    <ligand>
        <name>7-phospho-2-dehydro-3-deoxy-D-arabino-heptonate</name>
        <dbReference type="ChEBI" id="CHEBI:58394"/>
    </ligand>
</feature>
<dbReference type="Gene3D" id="3.40.50.720">
    <property type="entry name" value="NAD(P)-binding Rossmann-like Domain"/>
    <property type="match status" value="1"/>
</dbReference>
<keyword evidence="25" id="KW-0812">Transmembrane</keyword>
<comment type="similarity">
    <text evidence="23">In the N-terminal section; belongs to the sugar phosphate cyclases superfamily. Dehydroquinate synthase family.</text>
</comment>
<evidence type="ECO:0000256" key="12">
    <source>
        <dbReference type="ARBA" id="ARBA00022777"/>
    </source>
</evidence>
<keyword evidence="33" id="KW-1185">Reference proteome</keyword>
<dbReference type="SUPFAM" id="SSF51569">
    <property type="entry name" value="Aldolase"/>
    <property type="match status" value="1"/>
</dbReference>
<comment type="similarity">
    <text evidence="6">Belongs to the EPSP synthase family.</text>
</comment>
<accession>G7E1H6</accession>
<dbReference type="FunFam" id="3.40.50.1970:FF:000007">
    <property type="entry name" value="Pentafunctional AROM polypeptide"/>
    <property type="match status" value="1"/>
</dbReference>
<evidence type="ECO:0000256" key="21">
    <source>
        <dbReference type="ARBA" id="ARBA00048567"/>
    </source>
</evidence>
<dbReference type="InterPro" id="IPR000623">
    <property type="entry name" value="Shikimate_kinase/TSH1"/>
</dbReference>
<feature type="binding site" evidence="23">
    <location>
        <position position="214"/>
    </location>
    <ligand>
        <name>Zn(2+)</name>
        <dbReference type="ChEBI" id="CHEBI:29105"/>
        <note>catalytic</note>
    </ligand>
</feature>
<feature type="binding site" evidence="23">
    <location>
        <position position="312"/>
    </location>
    <ligand>
        <name>Zn(2+)</name>
        <dbReference type="ChEBI" id="CHEBI:29105"/>
        <note>catalytic</note>
    </ligand>
</feature>
<feature type="binding site" evidence="23">
    <location>
        <begin position="289"/>
        <end position="293"/>
    </location>
    <ligand>
        <name>7-phospho-2-dehydro-3-deoxy-D-arabino-heptonate</name>
        <dbReference type="ChEBI" id="CHEBI:58394"/>
    </ligand>
</feature>
<dbReference type="Gene3D" id="3.65.10.10">
    <property type="entry name" value="Enolpyruvate transferase domain"/>
    <property type="match status" value="2"/>
</dbReference>
<evidence type="ECO:0000256" key="17">
    <source>
        <dbReference type="ARBA" id="ARBA00023141"/>
    </source>
</evidence>
<dbReference type="FunFam" id="3.20.20.70:FF:000135">
    <property type="entry name" value="Pentafunctional AROM polypeptide"/>
    <property type="match status" value="1"/>
</dbReference>
<dbReference type="EMBL" id="BABT02000106">
    <property type="protein sequence ID" value="GAA96686.1"/>
    <property type="molecule type" value="Genomic_DNA"/>
</dbReference>
<dbReference type="NCBIfam" id="TIGR01809">
    <property type="entry name" value="Shik-DH-AROM"/>
    <property type="match status" value="1"/>
</dbReference>
<dbReference type="Proteomes" id="UP000009131">
    <property type="component" value="Unassembled WGS sequence"/>
</dbReference>
<dbReference type="InterPro" id="IPR013708">
    <property type="entry name" value="Shikimate_DH-bd_N"/>
</dbReference>